<sequence length="68" mass="8059">MRCHPSHTSNHQGRLGQDARHKLPSISSDGLLLRFRENGRIALECKNTYLLICTRVHFKRFIRRFQIK</sequence>
<feature type="region of interest" description="Disordered" evidence="1">
    <location>
        <begin position="1"/>
        <end position="22"/>
    </location>
</feature>
<dbReference type="EMBL" id="CADCXV010000523">
    <property type="protein sequence ID" value="CAB0030711.1"/>
    <property type="molecule type" value="Genomic_DNA"/>
</dbReference>
<evidence type="ECO:0000256" key="1">
    <source>
        <dbReference type="SAM" id="MobiDB-lite"/>
    </source>
</evidence>
<accession>A0A6H5I4K1</accession>
<protein>
    <submittedName>
        <fullName evidence="2">Uncharacterized protein</fullName>
    </submittedName>
</protein>
<proteinExistence type="predicted"/>
<name>A0A6H5I4K1_9HYME</name>
<gene>
    <name evidence="2" type="ORF">TBRA_LOCUS2707</name>
</gene>
<reference evidence="2 3" key="1">
    <citation type="submission" date="2020-02" db="EMBL/GenBank/DDBJ databases">
        <authorList>
            <person name="Ferguson B K."/>
        </authorList>
    </citation>
    <scope>NUCLEOTIDE SEQUENCE [LARGE SCALE GENOMIC DNA]</scope>
</reference>
<dbReference type="AlphaFoldDB" id="A0A6H5I4K1"/>
<organism evidence="2 3">
    <name type="scientific">Trichogramma brassicae</name>
    <dbReference type="NCBI Taxonomy" id="86971"/>
    <lineage>
        <taxon>Eukaryota</taxon>
        <taxon>Metazoa</taxon>
        <taxon>Ecdysozoa</taxon>
        <taxon>Arthropoda</taxon>
        <taxon>Hexapoda</taxon>
        <taxon>Insecta</taxon>
        <taxon>Pterygota</taxon>
        <taxon>Neoptera</taxon>
        <taxon>Endopterygota</taxon>
        <taxon>Hymenoptera</taxon>
        <taxon>Apocrita</taxon>
        <taxon>Proctotrupomorpha</taxon>
        <taxon>Chalcidoidea</taxon>
        <taxon>Trichogrammatidae</taxon>
        <taxon>Trichogramma</taxon>
    </lineage>
</organism>
<dbReference type="Proteomes" id="UP000479190">
    <property type="component" value="Unassembled WGS sequence"/>
</dbReference>
<feature type="compositionally biased region" description="Polar residues" evidence="1">
    <location>
        <begin position="1"/>
        <end position="12"/>
    </location>
</feature>
<keyword evidence="3" id="KW-1185">Reference proteome</keyword>
<evidence type="ECO:0000313" key="2">
    <source>
        <dbReference type="EMBL" id="CAB0030711.1"/>
    </source>
</evidence>
<evidence type="ECO:0000313" key="3">
    <source>
        <dbReference type="Proteomes" id="UP000479190"/>
    </source>
</evidence>